<dbReference type="InterPro" id="IPR050210">
    <property type="entry name" value="tRNA_Adenine-N(6)_MTase"/>
</dbReference>
<dbReference type="GO" id="GO:0008168">
    <property type="term" value="F:methyltransferase activity"/>
    <property type="evidence" value="ECO:0007669"/>
    <property type="project" value="UniProtKB-KW"/>
</dbReference>
<feature type="domain" description="Methyltransferase small" evidence="1">
    <location>
        <begin position="56"/>
        <end position="147"/>
    </location>
</feature>
<sequence>MKWNEITSIEQALHLKQTQPEAFAQMLKEADLSFDYLAGSSLYLFQKRGMFRNNTDTAMLGQFMEIRKGETVLDIGTNNGALLLYASLQGAGSCIGVEIQEEACELAAFNLQLHQIDARILAGDIKDVSGIKADVIVSNPPYFPAPDARVKPTSRQIARHEFYLDLETLIQCISELIAENGRCYIVHRADRICDLVALLQQHSMEIKRMQFVYDEAKADARSVIIEAKRHAKSGCRVVKPIILTR</sequence>
<dbReference type="PANTHER" id="PTHR47739:SF1">
    <property type="entry name" value="TRNA1(VAL) (ADENINE(37)-N6)-METHYLTRANSFERASE"/>
    <property type="match status" value="1"/>
</dbReference>
<evidence type="ECO:0000313" key="3">
    <source>
        <dbReference type="Proteomes" id="UP001524435"/>
    </source>
</evidence>
<keyword evidence="2" id="KW-0808">Transferase</keyword>
<gene>
    <name evidence="2" type="ORF">NE663_01070</name>
</gene>
<keyword evidence="3" id="KW-1185">Reference proteome</keyword>
<proteinExistence type="predicted"/>
<dbReference type="GO" id="GO:0032259">
    <property type="term" value="P:methylation"/>
    <property type="evidence" value="ECO:0007669"/>
    <property type="project" value="UniProtKB-KW"/>
</dbReference>
<reference evidence="2 3" key="1">
    <citation type="submission" date="2022-06" db="EMBL/GenBank/DDBJ databases">
        <title>Isolation of gut microbiota from human fecal samples.</title>
        <authorList>
            <person name="Pamer E.G."/>
            <person name="Barat B."/>
            <person name="Waligurski E."/>
            <person name="Medina S."/>
            <person name="Paddock L."/>
            <person name="Mostad J."/>
        </authorList>
    </citation>
    <scope>NUCLEOTIDE SEQUENCE [LARGE SCALE GENOMIC DNA]</scope>
    <source>
        <strain evidence="2 3">DFI.6.1</strain>
    </source>
</reference>
<name>A0ABT1SIH9_9FIRM</name>
<comment type="caution">
    <text evidence="2">The sequence shown here is derived from an EMBL/GenBank/DDBJ whole genome shotgun (WGS) entry which is preliminary data.</text>
</comment>
<dbReference type="PANTHER" id="PTHR47739">
    <property type="entry name" value="TRNA1(VAL) (ADENINE(37)-N6)-METHYLTRANSFERASE"/>
    <property type="match status" value="1"/>
</dbReference>
<dbReference type="InterPro" id="IPR007848">
    <property type="entry name" value="Small_mtfrase_dom"/>
</dbReference>
<organism evidence="2 3">
    <name type="scientific">Massilicoli timonensis</name>
    <dbReference type="NCBI Taxonomy" id="2015901"/>
    <lineage>
        <taxon>Bacteria</taxon>
        <taxon>Bacillati</taxon>
        <taxon>Bacillota</taxon>
        <taxon>Erysipelotrichia</taxon>
        <taxon>Erysipelotrichales</taxon>
        <taxon>Erysipelotrichaceae</taxon>
        <taxon>Massilicoli</taxon>
    </lineage>
</organism>
<dbReference type="InterPro" id="IPR029063">
    <property type="entry name" value="SAM-dependent_MTases_sf"/>
</dbReference>
<dbReference type="CDD" id="cd02440">
    <property type="entry name" value="AdoMet_MTases"/>
    <property type="match status" value="1"/>
</dbReference>
<keyword evidence="2" id="KW-0489">Methyltransferase</keyword>
<dbReference type="SUPFAM" id="SSF53335">
    <property type="entry name" value="S-adenosyl-L-methionine-dependent methyltransferases"/>
    <property type="match status" value="1"/>
</dbReference>
<dbReference type="Pfam" id="PF05175">
    <property type="entry name" value="MTS"/>
    <property type="match status" value="1"/>
</dbReference>
<dbReference type="Gene3D" id="3.40.50.150">
    <property type="entry name" value="Vaccinia Virus protein VP39"/>
    <property type="match status" value="1"/>
</dbReference>
<accession>A0ABT1SIH9</accession>
<dbReference type="InterPro" id="IPR002052">
    <property type="entry name" value="DNA_methylase_N6_adenine_CS"/>
</dbReference>
<evidence type="ECO:0000313" key="2">
    <source>
        <dbReference type="EMBL" id="MCQ5120848.1"/>
    </source>
</evidence>
<dbReference type="EMBL" id="JANGCH010000001">
    <property type="protein sequence ID" value="MCQ5120848.1"/>
    <property type="molecule type" value="Genomic_DNA"/>
</dbReference>
<dbReference type="Proteomes" id="UP001524435">
    <property type="component" value="Unassembled WGS sequence"/>
</dbReference>
<evidence type="ECO:0000259" key="1">
    <source>
        <dbReference type="Pfam" id="PF05175"/>
    </source>
</evidence>
<protein>
    <submittedName>
        <fullName evidence="2">Methyltransferase domain-containing protein</fullName>
    </submittedName>
</protein>
<dbReference type="PROSITE" id="PS00092">
    <property type="entry name" value="N6_MTASE"/>
    <property type="match status" value="1"/>
</dbReference>
<dbReference type="RefSeq" id="WP_245858065.1">
    <property type="nucleotide sequence ID" value="NZ_CALVCM010000068.1"/>
</dbReference>